<dbReference type="SUPFAM" id="SSF52374">
    <property type="entry name" value="Nucleotidylyl transferase"/>
    <property type="match status" value="1"/>
</dbReference>
<feature type="domain" description="Aminoacyl-tRNA synthetase class Ia" evidence="10">
    <location>
        <begin position="126"/>
        <end position="695"/>
    </location>
</feature>
<dbReference type="PANTHER" id="PTHR45794:SF1">
    <property type="entry name" value="LEUCINE--TRNA LIGASE, CYTOPLASMIC"/>
    <property type="match status" value="1"/>
</dbReference>
<dbReference type="Pfam" id="PF08264">
    <property type="entry name" value="Anticodon_1"/>
    <property type="match status" value="1"/>
</dbReference>
<keyword evidence="5" id="KW-0067">ATP-binding</keyword>
<dbReference type="Gene3D" id="1.10.730.10">
    <property type="entry name" value="Isoleucyl-tRNA Synthetase, Domain 1"/>
    <property type="match status" value="1"/>
</dbReference>
<evidence type="ECO:0000256" key="7">
    <source>
        <dbReference type="ARBA" id="ARBA00023146"/>
    </source>
</evidence>
<dbReference type="SUPFAM" id="SSF50677">
    <property type="entry name" value="ValRS/IleRS/LeuRS editing domain"/>
    <property type="match status" value="1"/>
</dbReference>
<name>A0A7R9UHB7_9STRA</name>
<keyword evidence="6" id="KW-0648">Protein biosynthesis</keyword>
<dbReference type="GO" id="GO:0002161">
    <property type="term" value="F:aminoacyl-tRNA deacylase activity"/>
    <property type="evidence" value="ECO:0007669"/>
    <property type="project" value="InterPro"/>
</dbReference>
<keyword evidence="3" id="KW-0436">Ligase</keyword>
<evidence type="ECO:0000313" key="12">
    <source>
        <dbReference type="EMBL" id="CAD8265598.1"/>
    </source>
</evidence>
<evidence type="ECO:0000256" key="1">
    <source>
        <dbReference type="ARBA" id="ARBA00005594"/>
    </source>
</evidence>
<reference evidence="12" key="1">
    <citation type="submission" date="2021-01" db="EMBL/GenBank/DDBJ databases">
        <authorList>
            <person name="Corre E."/>
            <person name="Pelletier E."/>
            <person name="Niang G."/>
            <person name="Scheremetjew M."/>
            <person name="Finn R."/>
            <person name="Kale V."/>
            <person name="Holt S."/>
            <person name="Cochrane G."/>
            <person name="Meng A."/>
            <person name="Brown T."/>
            <person name="Cohen L."/>
        </authorList>
    </citation>
    <scope>NUCLEOTIDE SEQUENCE</scope>
    <source>
        <strain evidence="12">CCMP2078</strain>
    </source>
</reference>
<organism evidence="12">
    <name type="scientific">Pinguiococcus pyrenoidosus</name>
    <dbReference type="NCBI Taxonomy" id="172671"/>
    <lineage>
        <taxon>Eukaryota</taxon>
        <taxon>Sar</taxon>
        <taxon>Stramenopiles</taxon>
        <taxon>Ochrophyta</taxon>
        <taxon>Pinguiophyceae</taxon>
        <taxon>Pinguiochrysidales</taxon>
        <taxon>Pinguiochrysidaceae</taxon>
        <taxon>Pinguiococcus</taxon>
    </lineage>
</organism>
<protein>
    <recommendedName>
        <fullName evidence="2">leucine--tRNA ligase</fullName>
        <ecNumber evidence="2">6.1.1.4</ecNumber>
    </recommendedName>
    <alternativeName>
        <fullName evidence="8">Leucyl-tRNA synthetase</fullName>
    </alternativeName>
</protein>
<accession>A0A7R9UHB7</accession>
<dbReference type="InterPro" id="IPR009080">
    <property type="entry name" value="tRNAsynth_Ia_anticodon-bd"/>
</dbReference>
<dbReference type="NCBIfam" id="TIGR00395">
    <property type="entry name" value="leuS_arch"/>
    <property type="match status" value="1"/>
</dbReference>
<evidence type="ECO:0000256" key="5">
    <source>
        <dbReference type="ARBA" id="ARBA00022840"/>
    </source>
</evidence>
<feature type="region of interest" description="Disordered" evidence="9">
    <location>
        <begin position="50"/>
        <end position="82"/>
    </location>
</feature>
<comment type="similarity">
    <text evidence="1">Belongs to the class-I aminoacyl-tRNA synthetase family.</text>
</comment>
<dbReference type="EC" id="6.1.1.4" evidence="2"/>
<proteinExistence type="inferred from homology"/>
<dbReference type="GO" id="GO:0006429">
    <property type="term" value="P:leucyl-tRNA aminoacylation"/>
    <property type="evidence" value="ECO:0007669"/>
    <property type="project" value="InterPro"/>
</dbReference>
<dbReference type="Gene3D" id="3.40.50.620">
    <property type="entry name" value="HUPs"/>
    <property type="match status" value="1"/>
</dbReference>
<dbReference type="InterPro" id="IPR014729">
    <property type="entry name" value="Rossmann-like_a/b/a_fold"/>
</dbReference>
<dbReference type="SUPFAM" id="SSF47323">
    <property type="entry name" value="Anticodon-binding domain of a subclass of class I aminoacyl-tRNA synthetases"/>
    <property type="match status" value="1"/>
</dbReference>
<evidence type="ECO:0000259" key="10">
    <source>
        <dbReference type="Pfam" id="PF00133"/>
    </source>
</evidence>
<dbReference type="FunFam" id="3.90.740.10:FF:000001">
    <property type="entry name" value="Leucine--tRNA ligase, cytoplasmic"/>
    <property type="match status" value="1"/>
</dbReference>
<keyword evidence="4" id="KW-0547">Nucleotide-binding</keyword>
<feature type="compositionally biased region" description="Basic and acidic residues" evidence="9">
    <location>
        <begin position="58"/>
        <end position="74"/>
    </location>
</feature>
<evidence type="ECO:0000256" key="3">
    <source>
        <dbReference type="ARBA" id="ARBA00022598"/>
    </source>
</evidence>
<evidence type="ECO:0000256" key="4">
    <source>
        <dbReference type="ARBA" id="ARBA00022741"/>
    </source>
</evidence>
<dbReference type="InterPro" id="IPR009008">
    <property type="entry name" value="Val/Leu/Ile-tRNA-synth_edit"/>
</dbReference>
<dbReference type="GO" id="GO:0005524">
    <property type="term" value="F:ATP binding"/>
    <property type="evidence" value="ECO:0007669"/>
    <property type="project" value="UniProtKB-KW"/>
</dbReference>
<dbReference type="Gene3D" id="3.90.740.10">
    <property type="entry name" value="Valyl/Leucyl/Isoleucyl-tRNA synthetase, editing domain"/>
    <property type="match status" value="1"/>
</dbReference>
<dbReference type="PANTHER" id="PTHR45794">
    <property type="entry name" value="LEUCYL-TRNA SYNTHETASE"/>
    <property type="match status" value="1"/>
</dbReference>
<evidence type="ECO:0000256" key="2">
    <source>
        <dbReference type="ARBA" id="ARBA00013164"/>
    </source>
</evidence>
<dbReference type="Pfam" id="PF00133">
    <property type="entry name" value="tRNA-synt_1"/>
    <property type="match status" value="1"/>
</dbReference>
<dbReference type="EMBL" id="HBEA01019861">
    <property type="protein sequence ID" value="CAD8265598.1"/>
    <property type="molecule type" value="Transcribed_RNA"/>
</dbReference>
<evidence type="ECO:0000256" key="8">
    <source>
        <dbReference type="ARBA" id="ARBA00030520"/>
    </source>
</evidence>
<dbReference type="InterPro" id="IPR002300">
    <property type="entry name" value="aa-tRNA-synth_Ia"/>
</dbReference>
<feature type="region of interest" description="Disordered" evidence="9">
    <location>
        <begin position="995"/>
        <end position="1019"/>
    </location>
</feature>
<evidence type="ECO:0000256" key="6">
    <source>
        <dbReference type="ARBA" id="ARBA00022917"/>
    </source>
</evidence>
<sequence>MTKAEFRAHYERLKGRNVLFPFGFHCTGMPIQAAANKLRDELKTFGCPPEFPAAEAPQKPKLEDQAPKAAPEKKGKGKKSKLVAKTGTGVVRQWNILKRMVPEAEIPEFVDPLKWLQYFPPYGMVDLKAFGVASDWRRSFITTSVNPYYDSFIRWQFAKLRAGGRIKYGRRPSVFSILDGQVCADHDRASGEGATPQEYTIVKLRVPEDALASHAKLSSLSGKDVFLAPATLRPETMYGQTNCFVLPDGQYGAYEIKGGDVLVMSERAAKGMMYQELEAERVGELKCLVPDISGWDLLGLPLNPPQATYDTVYTLPLLTISMGKGTGVVTSVPSDAPDDYAALKQLQDKPDYAEKYNILPHMVDFEVVPIIEIPGYGNMAAVTMCEKLGVKSPNDREKLAAAKDEVYLKGFTDGVLLVGPYANNPVKDVKARIRADMIAAGTALAYWEPESKVMSRSGDECIVALTEQWYLSYDDEEWTKQVMDHITSDAFNAYAPTVQGEFEHRVGWLGEWACSRKFGLGTLLPWDESWVIESLSDSTIYMAYYTIAHLLQGEANLDGKKVGPSNVPPEAYTEDIWDYIFFGGDKPSSPHAEVFEELRTEFEYWYPMDLRVSAKDLIPNHLTMALFNHCEVWKSRPDLWPRGMYANGHILVDAEKMSKSKGNFIMMHEGISSFSADAVRFACADAGDTSEDANFARATANTAILMLTTELDFISTSLKEMEEGAKGDRIATMRGAHLPAWTFFDKAFENDMNVLIAIADRKCEQMLFRDALKAGFFEMRLARDRYRDWAVQTGAGMHAGLLRRWIEASVIMLSPFCPHWAEHIWRSVMGHTTTVFKADWPKAEQEDALTSQMSAFLMNSIKDFRRSTAKKSGKKGSAPAKASTSAAIFVSVEWVDWKQMVLAYMRSVYDQNGSSFPPTFNKDLKGFLMEEENGLKPQMKSAMQFGNYIKPIVEEMGPVAMAEQSPFDQEELLRQHAEYIAKQLELETVRVYLASDTSAPGPDRTKAQAEPGRPTIALV</sequence>
<gene>
    <name evidence="12" type="ORF">PPYR1160_LOCUS15101</name>
</gene>
<dbReference type="AlphaFoldDB" id="A0A7R9UHB7"/>
<keyword evidence="7" id="KW-0030">Aminoacyl-tRNA synthetase</keyword>
<evidence type="ECO:0000256" key="9">
    <source>
        <dbReference type="SAM" id="MobiDB-lite"/>
    </source>
</evidence>
<dbReference type="GO" id="GO:0004823">
    <property type="term" value="F:leucine-tRNA ligase activity"/>
    <property type="evidence" value="ECO:0007669"/>
    <property type="project" value="UniProtKB-EC"/>
</dbReference>
<feature type="domain" description="Methionyl/Valyl/Leucyl/Isoleucyl-tRNA synthetase anticodon-binding" evidence="11">
    <location>
        <begin position="745"/>
        <end position="865"/>
    </location>
</feature>
<dbReference type="InterPro" id="IPR013155">
    <property type="entry name" value="M/V/L/I-tRNA-synth_anticd-bd"/>
</dbReference>
<dbReference type="InterPro" id="IPR004493">
    <property type="entry name" value="Leu-tRNA-synth_Ia_arc/euk"/>
</dbReference>
<evidence type="ECO:0000259" key="11">
    <source>
        <dbReference type="Pfam" id="PF08264"/>
    </source>
</evidence>